<dbReference type="OrthoDB" id="68328at2759"/>
<name>B3S7X4_TRIAD</name>
<evidence type="ECO:0000256" key="3">
    <source>
        <dbReference type="ARBA" id="ARBA00022723"/>
    </source>
</evidence>
<gene>
    <name evidence="12" type="ORF">TRIADDRAFT_36524</name>
</gene>
<reference evidence="12 13" key="1">
    <citation type="journal article" date="2008" name="Nature">
        <title>The Trichoplax genome and the nature of placozoans.</title>
        <authorList>
            <person name="Srivastava M."/>
            <person name="Begovic E."/>
            <person name="Chapman J."/>
            <person name="Putnam N.H."/>
            <person name="Hellsten U."/>
            <person name="Kawashima T."/>
            <person name="Kuo A."/>
            <person name="Mitros T."/>
            <person name="Salamov A."/>
            <person name="Carpenter M.L."/>
            <person name="Signorovitch A.Y."/>
            <person name="Moreno M.A."/>
            <person name="Kamm K."/>
            <person name="Grimwood J."/>
            <person name="Schmutz J."/>
            <person name="Shapiro H."/>
            <person name="Grigoriev I.V."/>
            <person name="Buss L.W."/>
            <person name="Schierwater B."/>
            <person name="Dellaporta S.L."/>
            <person name="Rokhsar D.S."/>
        </authorList>
    </citation>
    <scope>NUCLEOTIDE SEQUENCE [LARGE SCALE GENOMIC DNA]</scope>
    <source>
        <strain evidence="12 13">Grell-BS-1999</strain>
    </source>
</reference>
<dbReference type="CDD" id="cd21076">
    <property type="entry name" value="DBD_XPA"/>
    <property type="match status" value="1"/>
</dbReference>
<evidence type="ECO:0000313" key="13">
    <source>
        <dbReference type="Proteomes" id="UP000009022"/>
    </source>
</evidence>
<dbReference type="eggNOG" id="KOG4017">
    <property type="taxonomic scope" value="Eukaryota"/>
</dbReference>
<keyword evidence="3" id="KW-0479">Metal-binding</keyword>
<organism evidence="12 13">
    <name type="scientific">Trichoplax adhaerens</name>
    <name type="common">Trichoplax reptans</name>
    <dbReference type="NCBI Taxonomy" id="10228"/>
    <lineage>
        <taxon>Eukaryota</taxon>
        <taxon>Metazoa</taxon>
        <taxon>Placozoa</taxon>
        <taxon>Uniplacotomia</taxon>
        <taxon>Trichoplacea</taxon>
        <taxon>Trichoplacidae</taxon>
        <taxon>Trichoplax</taxon>
    </lineage>
</organism>
<dbReference type="PhylomeDB" id="B3S7X4"/>
<dbReference type="Pfam" id="PF01286">
    <property type="entry name" value="XPA_N"/>
    <property type="match status" value="1"/>
</dbReference>
<dbReference type="GO" id="GO:1901255">
    <property type="term" value="P:nucleotide-excision repair involved in interstrand cross-link repair"/>
    <property type="evidence" value="ECO:0000318"/>
    <property type="project" value="GO_Central"/>
</dbReference>
<accession>B3S7X4</accession>
<feature type="region of interest" description="Disordered" evidence="10">
    <location>
        <begin position="16"/>
        <end position="36"/>
    </location>
</feature>
<dbReference type="SUPFAM" id="SSF57716">
    <property type="entry name" value="Glucocorticoid receptor-like (DNA-binding domain)"/>
    <property type="match status" value="1"/>
</dbReference>
<dbReference type="EMBL" id="DS985255">
    <property type="protein sequence ID" value="EDV21010.1"/>
    <property type="molecule type" value="Genomic_DNA"/>
</dbReference>
<evidence type="ECO:0000256" key="2">
    <source>
        <dbReference type="ARBA" id="ARBA00005548"/>
    </source>
</evidence>
<evidence type="ECO:0000256" key="8">
    <source>
        <dbReference type="ARBA" id="ARBA00023204"/>
    </source>
</evidence>
<dbReference type="GO" id="GO:0000110">
    <property type="term" value="C:nucleotide-excision repair factor 1 complex"/>
    <property type="evidence" value="ECO:0000318"/>
    <property type="project" value="GO_Central"/>
</dbReference>
<dbReference type="GO" id="GO:0006284">
    <property type="term" value="P:base-excision repair"/>
    <property type="evidence" value="ECO:0000318"/>
    <property type="project" value="GO_Central"/>
</dbReference>
<dbReference type="InterPro" id="IPR022652">
    <property type="entry name" value="Znf_XPA_CS"/>
</dbReference>
<dbReference type="CTD" id="6757633"/>
<keyword evidence="8" id="KW-0234">DNA repair</keyword>
<dbReference type="InParanoid" id="B3S7X4"/>
<dbReference type="FunFam" id="3.90.530.10:FF:000001">
    <property type="entry name" value="DNA repair protein complementing XP-A cells"/>
    <property type="match status" value="1"/>
</dbReference>
<keyword evidence="6" id="KW-0862">Zinc</keyword>
<evidence type="ECO:0000256" key="1">
    <source>
        <dbReference type="ARBA" id="ARBA00004123"/>
    </source>
</evidence>
<evidence type="ECO:0000256" key="6">
    <source>
        <dbReference type="ARBA" id="ARBA00022833"/>
    </source>
</evidence>
<keyword evidence="4" id="KW-0227">DNA damage</keyword>
<dbReference type="PANTHER" id="PTHR10142">
    <property type="entry name" value="DNA REPAIR PROTEIN COMPLEMENTING XP-A CELLS"/>
    <property type="match status" value="1"/>
</dbReference>
<dbReference type="GO" id="GO:0003684">
    <property type="term" value="F:damaged DNA binding"/>
    <property type="evidence" value="ECO:0000318"/>
    <property type="project" value="GO_Central"/>
</dbReference>
<keyword evidence="13" id="KW-1185">Reference proteome</keyword>
<keyword evidence="5" id="KW-0863">Zinc-finger</keyword>
<dbReference type="GeneID" id="6757633"/>
<keyword evidence="9" id="KW-0539">Nucleus</keyword>
<dbReference type="AlphaFoldDB" id="B3S7X4"/>
<evidence type="ECO:0000256" key="4">
    <source>
        <dbReference type="ARBA" id="ARBA00022763"/>
    </source>
</evidence>
<keyword evidence="7" id="KW-0238">DNA-binding</keyword>
<evidence type="ECO:0000256" key="10">
    <source>
        <dbReference type="SAM" id="MobiDB-lite"/>
    </source>
</evidence>
<dbReference type="GO" id="GO:0008270">
    <property type="term" value="F:zinc ion binding"/>
    <property type="evidence" value="ECO:0007669"/>
    <property type="project" value="UniProtKB-KW"/>
</dbReference>
<proteinExistence type="inferred from homology"/>
<evidence type="ECO:0000256" key="5">
    <source>
        <dbReference type="ARBA" id="ARBA00022771"/>
    </source>
</evidence>
<dbReference type="InterPro" id="IPR009061">
    <property type="entry name" value="DNA-bd_dom_put_sf"/>
</dbReference>
<dbReference type="PANTHER" id="PTHR10142:SF0">
    <property type="entry name" value="DNA REPAIR PROTEIN COMPLEMENTING XP-A CELLS"/>
    <property type="match status" value="1"/>
</dbReference>
<evidence type="ECO:0000256" key="7">
    <source>
        <dbReference type="ARBA" id="ARBA00023125"/>
    </source>
</evidence>
<dbReference type="Proteomes" id="UP000009022">
    <property type="component" value="Unassembled WGS sequence"/>
</dbReference>
<dbReference type="KEGG" id="tad:TRIADDRAFT_36524"/>
<dbReference type="Gene3D" id="3.90.530.10">
    <property type="entry name" value="XPA C-terminal domain"/>
    <property type="match status" value="1"/>
</dbReference>
<dbReference type="InterPro" id="IPR022656">
    <property type="entry name" value="XPA_C"/>
</dbReference>
<comment type="similarity">
    <text evidence="2">Belongs to the XPA family.</text>
</comment>
<evidence type="ECO:0000259" key="11">
    <source>
        <dbReference type="Pfam" id="PF05181"/>
    </source>
</evidence>
<dbReference type="GO" id="GO:0000715">
    <property type="term" value="P:nucleotide-excision repair, DNA damage recognition"/>
    <property type="evidence" value="ECO:0000318"/>
    <property type="project" value="GO_Central"/>
</dbReference>
<feature type="domain" description="XPA C-terminal" evidence="11">
    <location>
        <begin position="104"/>
        <end position="155"/>
    </location>
</feature>
<dbReference type="RefSeq" id="XP_002116340.1">
    <property type="nucleotide sequence ID" value="XM_002116304.1"/>
</dbReference>
<dbReference type="Pfam" id="PF05181">
    <property type="entry name" value="XPA_C"/>
    <property type="match status" value="1"/>
</dbReference>
<dbReference type="HOGENOM" id="CLU_053731_1_0_1"/>
<dbReference type="InterPro" id="IPR000465">
    <property type="entry name" value="XPA/RAD14"/>
</dbReference>
<dbReference type="STRING" id="10228.B3S7X4"/>
<evidence type="ECO:0000313" key="12">
    <source>
        <dbReference type="EMBL" id="EDV21010.1"/>
    </source>
</evidence>
<dbReference type="NCBIfam" id="TIGR00598">
    <property type="entry name" value="rad14"/>
    <property type="match status" value="1"/>
</dbReference>
<protein>
    <recommendedName>
        <fullName evidence="11">XPA C-terminal domain-containing protein</fullName>
    </recommendedName>
</protein>
<dbReference type="OMA" id="TCGHELS"/>
<sequence length="245" mass="29005">MQAKIHRNRERALQLRKARLAKTPYSKKSKDESESKEIDTGAGFFLEVVNDSDTSRNNQIVEEPGGPIIGLLKCMKCQKNFGVSYLYNNFEYKICDNCRDTDGEHSLITRTEAKQKYLLKDCDLDMREPILKYISKKNPHNPRWGLMKLYLLCQIEERCYQIWGDEQGLQDELIKRAANQEQSRQKKFDKRIQALRKAFRSSTWTKNLSRHEHRFAEGQEIYDEKENVWVKSCIECDYRVSFEKM</sequence>
<dbReference type="GO" id="GO:0070914">
    <property type="term" value="P:UV-damage excision repair"/>
    <property type="evidence" value="ECO:0000318"/>
    <property type="project" value="GO_Central"/>
</dbReference>
<dbReference type="SUPFAM" id="SSF46955">
    <property type="entry name" value="Putative DNA-binding domain"/>
    <property type="match status" value="1"/>
</dbReference>
<evidence type="ECO:0000256" key="9">
    <source>
        <dbReference type="ARBA" id="ARBA00023242"/>
    </source>
</evidence>
<dbReference type="InterPro" id="IPR037129">
    <property type="entry name" value="XPA_sf"/>
</dbReference>
<comment type="subcellular location">
    <subcellularLocation>
        <location evidence="1">Nucleus</location>
    </subcellularLocation>
</comment>